<feature type="transmembrane region" description="Helical" evidence="7">
    <location>
        <begin position="342"/>
        <end position="361"/>
    </location>
</feature>
<evidence type="ECO:0000256" key="7">
    <source>
        <dbReference type="SAM" id="Phobius"/>
    </source>
</evidence>
<dbReference type="PANTHER" id="PTHR23501">
    <property type="entry name" value="MAJOR FACILITATOR SUPERFAMILY"/>
    <property type="match status" value="1"/>
</dbReference>
<feature type="transmembrane region" description="Helical" evidence="7">
    <location>
        <begin position="237"/>
        <end position="259"/>
    </location>
</feature>
<keyword evidence="6 7" id="KW-0472">Membrane</keyword>
<sequence>MTATAPPVARTAPADPASRRATIVALTVVAGTVMIPLDVTVVAVALARLSQETGAALPVIQWVSTGYTLALAAVIPAAAWAMGRYGARTVFLGALLLFTVGSVLVACSWDAGSMIAFRVVQGMGGGFVMPAAMTLALHAAPVTERGRVMALLGLPVLVGPVLGPPLGGWVLDNLSWRWLFLINLPIGLVALWLARRNLPTVARADAARLDRRGLVLLAPAMVLLVMGASLAEESLVRAAVVVPVVASLALLALFVRHALRTPTPLLQVGLLSRRLTGGGALVLVLFAGAYFSTLLLVPLYFQVARGESASTAGLLMVPQAVLAGLSIQVAGRLVDRVAPLRVVATGISMAVLGYAGFALLLDATTSYWVLVPFLMLGTTGAGASMLPTMTLATRHLDHDEIPSGTTMINVLNQLATSVTTALVAVLLAAGLTSRLPALDGGVGGLQALTPDARDAAAPAIADAVRAALALPVGMMAAALVVAMLVLWRADRVREPAGR</sequence>
<evidence type="ECO:0000313" key="10">
    <source>
        <dbReference type="Proteomes" id="UP001596072"/>
    </source>
</evidence>
<dbReference type="PANTHER" id="PTHR23501:SF1">
    <property type="entry name" value="TRANSPORT PROTEIN HSRA-RELATED"/>
    <property type="match status" value="1"/>
</dbReference>
<dbReference type="PROSITE" id="PS50850">
    <property type="entry name" value="MFS"/>
    <property type="match status" value="1"/>
</dbReference>
<evidence type="ECO:0000256" key="4">
    <source>
        <dbReference type="ARBA" id="ARBA00022692"/>
    </source>
</evidence>
<organism evidence="9 10">
    <name type="scientific">Nocardioides vastitatis</name>
    <dbReference type="NCBI Taxonomy" id="2568655"/>
    <lineage>
        <taxon>Bacteria</taxon>
        <taxon>Bacillati</taxon>
        <taxon>Actinomycetota</taxon>
        <taxon>Actinomycetes</taxon>
        <taxon>Propionibacteriales</taxon>
        <taxon>Nocardioidaceae</taxon>
        <taxon>Nocardioides</taxon>
    </lineage>
</organism>
<keyword evidence="2" id="KW-0813">Transport</keyword>
<dbReference type="SUPFAM" id="SSF103473">
    <property type="entry name" value="MFS general substrate transporter"/>
    <property type="match status" value="1"/>
</dbReference>
<evidence type="ECO:0000256" key="2">
    <source>
        <dbReference type="ARBA" id="ARBA00022448"/>
    </source>
</evidence>
<keyword evidence="3" id="KW-1003">Cell membrane</keyword>
<keyword evidence="4 7" id="KW-0812">Transmembrane</keyword>
<dbReference type="InterPro" id="IPR036259">
    <property type="entry name" value="MFS_trans_sf"/>
</dbReference>
<dbReference type="RefSeq" id="WP_136433993.1">
    <property type="nucleotide sequence ID" value="NZ_JBHSNS010000002.1"/>
</dbReference>
<reference evidence="10" key="1">
    <citation type="journal article" date="2019" name="Int. J. Syst. Evol. Microbiol.">
        <title>The Global Catalogue of Microorganisms (GCM) 10K type strain sequencing project: providing services to taxonomists for standard genome sequencing and annotation.</title>
        <authorList>
            <consortium name="The Broad Institute Genomics Platform"/>
            <consortium name="The Broad Institute Genome Sequencing Center for Infectious Disease"/>
            <person name="Wu L."/>
            <person name="Ma J."/>
        </authorList>
    </citation>
    <scope>NUCLEOTIDE SEQUENCE [LARGE SCALE GENOMIC DNA]</scope>
    <source>
        <strain evidence="10">YIM 94188</strain>
    </source>
</reference>
<feature type="transmembrane region" description="Helical" evidence="7">
    <location>
        <begin position="59"/>
        <end position="82"/>
    </location>
</feature>
<feature type="transmembrane region" description="Helical" evidence="7">
    <location>
        <begin position="468"/>
        <end position="489"/>
    </location>
</feature>
<comment type="subcellular location">
    <subcellularLocation>
        <location evidence="1">Cell membrane</location>
        <topology evidence="1">Multi-pass membrane protein</topology>
    </subcellularLocation>
</comment>
<dbReference type="Pfam" id="PF07690">
    <property type="entry name" value="MFS_1"/>
    <property type="match status" value="1"/>
</dbReference>
<keyword evidence="10" id="KW-1185">Reference proteome</keyword>
<gene>
    <name evidence="9" type="ORF">ACFPQB_06575</name>
</gene>
<dbReference type="InterPro" id="IPR004638">
    <property type="entry name" value="EmrB-like"/>
</dbReference>
<dbReference type="Gene3D" id="1.20.1250.20">
    <property type="entry name" value="MFS general substrate transporter like domains"/>
    <property type="match status" value="1"/>
</dbReference>
<dbReference type="InterPro" id="IPR020846">
    <property type="entry name" value="MFS_dom"/>
</dbReference>
<feature type="domain" description="Major facilitator superfamily (MFS) profile" evidence="8">
    <location>
        <begin position="24"/>
        <end position="490"/>
    </location>
</feature>
<evidence type="ECO:0000313" key="9">
    <source>
        <dbReference type="EMBL" id="MFC5728577.1"/>
    </source>
</evidence>
<feature type="transmembrane region" description="Helical" evidence="7">
    <location>
        <begin position="410"/>
        <end position="431"/>
    </location>
</feature>
<evidence type="ECO:0000259" key="8">
    <source>
        <dbReference type="PROSITE" id="PS50850"/>
    </source>
</evidence>
<feature type="transmembrane region" description="Helical" evidence="7">
    <location>
        <begin position="313"/>
        <end position="330"/>
    </location>
</feature>
<feature type="transmembrane region" description="Helical" evidence="7">
    <location>
        <begin position="214"/>
        <end position="231"/>
    </location>
</feature>
<dbReference type="EMBL" id="JBHSNS010000002">
    <property type="protein sequence ID" value="MFC5728577.1"/>
    <property type="molecule type" value="Genomic_DNA"/>
</dbReference>
<feature type="transmembrane region" description="Helical" evidence="7">
    <location>
        <begin position="115"/>
        <end position="137"/>
    </location>
</feature>
<dbReference type="Gene3D" id="1.20.1720.10">
    <property type="entry name" value="Multidrug resistance protein D"/>
    <property type="match status" value="1"/>
</dbReference>
<evidence type="ECO:0000256" key="6">
    <source>
        <dbReference type="ARBA" id="ARBA00023136"/>
    </source>
</evidence>
<feature type="transmembrane region" description="Helical" evidence="7">
    <location>
        <begin position="176"/>
        <end position="194"/>
    </location>
</feature>
<name>A0ABW0ZDH6_9ACTN</name>
<feature type="transmembrane region" description="Helical" evidence="7">
    <location>
        <begin position="280"/>
        <end position="301"/>
    </location>
</feature>
<accession>A0ABW0ZDH6</accession>
<keyword evidence="5 7" id="KW-1133">Transmembrane helix</keyword>
<feature type="transmembrane region" description="Helical" evidence="7">
    <location>
        <begin position="367"/>
        <end position="389"/>
    </location>
</feature>
<evidence type="ECO:0000256" key="5">
    <source>
        <dbReference type="ARBA" id="ARBA00022989"/>
    </source>
</evidence>
<comment type="caution">
    <text evidence="9">The sequence shown here is derived from an EMBL/GenBank/DDBJ whole genome shotgun (WGS) entry which is preliminary data.</text>
</comment>
<dbReference type="Proteomes" id="UP001596072">
    <property type="component" value="Unassembled WGS sequence"/>
</dbReference>
<dbReference type="InterPro" id="IPR011701">
    <property type="entry name" value="MFS"/>
</dbReference>
<dbReference type="NCBIfam" id="TIGR00711">
    <property type="entry name" value="efflux_EmrB"/>
    <property type="match status" value="1"/>
</dbReference>
<evidence type="ECO:0000256" key="3">
    <source>
        <dbReference type="ARBA" id="ARBA00022475"/>
    </source>
</evidence>
<proteinExistence type="predicted"/>
<feature type="transmembrane region" description="Helical" evidence="7">
    <location>
        <begin position="21"/>
        <end position="47"/>
    </location>
</feature>
<feature type="transmembrane region" description="Helical" evidence="7">
    <location>
        <begin position="89"/>
        <end position="109"/>
    </location>
</feature>
<feature type="transmembrane region" description="Helical" evidence="7">
    <location>
        <begin position="149"/>
        <end position="170"/>
    </location>
</feature>
<protein>
    <submittedName>
        <fullName evidence="9">DHA2 family efflux MFS transporter permease subunit</fullName>
    </submittedName>
</protein>
<evidence type="ECO:0000256" key="1">
    <source>
        <dbReference type="ARBA" id="ARBA00004651"/>
    </source>
</evidence>